<dbReference type="GO" id="GO:0009244">
    <property type="term" value="P:lipopolysaccharide core region biosynthetic process"/>
    <property type="evidence" value="ECO:0007669"/>
    <property type="project" value="TreeGrafter"/>
</dbReference>
<dbReference type="EMBL" id="NJBN01000002">
    <property type="protein sequence ID" value="TKJ41743.1"/>
    <property type="molecule type" value="Genomic_DNA"/>
</dbReference>
<dbReference type="Pfam" id="PF01075">
    <property type="entry name" value="Glyco_transf_9"/>
    <property type="match status" value="1"/>
</dbReference>
<dbReference type="GO" id="GO:0005829">
    <property type="term" value="C:cytosol"/>
    <property type="evidence" value="ECO:0007669"/>
    <property type="project" value="TreeGrafter"/>
</dbReference>
<keyword evidence="2 6" id="KW-0808">Transferase</keyword>
<dbReference type="PANTHER" id="PTHR30160:SF1">
    <property type="entry name" value="LIPOPOLYSACCHARIDE 1,2-N-ACETYLGLUCOSAMINETRANSFERASE-RELATED"/>
    <property type="match status" value="1"/>
</dbReference>
<dbReference type="InterPro" id="IPR002201">
    <property type="entry name" value="Glyco_trans_9"/>
</dbReference>
<proteinExistence type="inferred from homology"/>
<dbReference type="GO" id="GO:0008713">
    <property type="term" value="F:ADP-heptose-lipopolysaccharide heptosyltransferase activity"/>
    <property type="evidence" value="ECO:0007669"/>
    <property type="project" value="UniProtKB-EC"/>
</dbReference>
<organism evidence="6 7">
    <name type="scientific">candidate division LCP-89 bacterium B3_LCP</name>
    <dbReference type="NCBI Taxonomy" id="2012998"/>
    <lineage>
        <taxon>Bacteria</taxon>
        <taxon>Pseudomonadati</taxon>
        <taxon>Bacteria division LCP-89</taxon>
    </lineage>
</organism>
<dbReference type="Gene3D" id="3.40.50.2000">
    <property type="entry name" value="Glycogen Phosphorylase B"/>
    <property type="match status" value="2"/>
</dbReference>
<comment type="catalytic activity">
    <reaction evidence="5">
        <text>an L-alpha-D-Hep-(1-&gt;5)-[alpha-Kdo-(2-&gt;4)]-alpha-Kdo-(2-&gt;6)-lipid A + ADP-L-glycero-beta-D-manno-heptose = an L-alpha-D-Hep-(1-&gt;3)-L-alpha-D-Hep-(1-&gt;5)-[alpha-Kdo-(2-&gt;4)]-alpha-Kdo-(2-&gt;6)-lipid A + ADP + H(+)</text>
        <dbReference type="Rhea" id="RHEA:74071"/>
        <dbReference type="ChEBI" id="CHEBI:15378"/>
        <dbReference type="ChEBI" id="CHEBI:61506"/>
        <dbReference type="ChEBI" id="CHEBI:193068"/>
        <dbReference type="ChEBI" id="CHEBI:193069"/>
        <dbReference type="ChEBI" id="CHEBI:456216"/>
        <dbReference type="EC" id="2.4.99.24"/>
    </reaction>
</comment>
<evidence type="ECO:0000256" key="2">
    <source>
        <dbReference type="ARBA" id="ARBA00022679"/>
    </source>
</evidence>
<protein>
    <recommendedName>
        <fullName evidence="4">lipopolysaccharide heptosyltransferase II</fullName>
        <ecNumber evidence="4">2.4.99.24</ecNumber>
    </recommendedName>
</protein>
<dbReference type="SUPFAM" id="SSF53756">
    <property type="entry name" value="UDP-Glycosyltransferase/glycogen phosphorylase"/>
    <property type="match status" value="1"/>
</dbReference>
<evidence type="ECO:0000313" key="6">
    <source>
        <dbReference type="EMBL" id="TKJ41743.1"/>
    </source>
</evidence>
<dbReference type="AlphaFoldDB" id="A0A532V3G9"/>
<reference evidence="6 7" key="1">
    <citation type="submission" date="2017-06" db="EMBL/GenBank/DDBJ databases">
        <title>Novel microbial phyla capable of carbon fixation and sulfur reduction in deep-sea sediments.</title>
        <authorList>
            <person name="Huang J."/>
            <person name="Baker B."/>
            <person name="Wang Y."/>
        </authorList>
    </citation>
    <scope>NUCLEOTIDE SEQUENCE [LARGE SCALE GENOMIC DNA]</scope>
    <source>
        <strain evidence="6">B3_LCP</strain>
    </source>
</reference>
<gene>
    <name evidence="6" type="primary">waaF</name>
    <name evidence="6" type="ORF">CEE37_04015</name>
</gene>
<evidence type="ECO:0000256" key="3">
    <source>
        <dbReference type="ARBA" id="ARBA00043995"/>
    </source>
</evidence>
<dbReference type="InterPro" id="IPR011910">
    <property type="entry name" value="RfaF"/>
</dbReference>
<dbReference type="EC" id="2.4.99.24" evidence="4"/>
<name>A0A532V3G9_UNCL8</name>
<sequence>MFISGCITNWIVKSHELYLSSNRLSKVPVDSPASVLVVQTAFIGDVVLALCLVQSVKEAWPQSEIDVMVRPPSDDLLKNHTAIRDVIVYDKQGKQRGFQHFFQLANQLKENHYDIAFIPHRSFRSGILCFMAAIPARVGFGRGGGRLFHTKLVEFPEYLHEIERNLRLLTAVTPVGSPVLPRIFSDQQDIKLVDNLIGEVTDKELIALAPGSVWFSKRWLEEYFTELGKMCTADGYQIILIGGREDESLCERIGTGIGDDCLNLAGAASLRQTVELLSRCSVLVTNDSAPTHLGSAAGTKVLTIFGSTDERFGFAPYGPNGRHIGIDLYCRPCTDHGKQRCPEKHFRCMKEITPKMVFDELTELLRLN</sequence>
<dbReference type="CDD" id="cd03789">
    <property type="entry name" value="GT9_LPS_heptosyltransferase"/>
    <property type="match status" value="1"/>
</dbReference>
<keyword evidence="1" id="KW-0328">Glycosyltransferase</keyword>
<evidence type="ECO:0000256" key="4">
    <source>
        <dbReference type="ARBA" id="ARBA00044042"/>
    </source>
</evidence>
<comment type="caution">
    <text evidence="6">The sequence shown here is derived from an EMBL/GenBank/DDBJ whole genome shotgun (WGS) entry which is preliminary data.</text>
</comment>
<evidence type="ECO:0000256" key="1">
    <source>
        <dbReference type="ARBA" id="ARBA00022676"/>
    </source>
</evidence>
<comment type="similarity">
    <text evidence="3">Belongs to the glycosyltransferase 9 family.</text>
</comment>
<evidence type="ECO:0000313" key="7">
    <source>
        <dbReference type="Proteomes" id="UP000319619"/>
    </source>
</evidence>
<dbReference type="NCBIfam" id="TIGR02195">
    <property type="entry name" value="heptsyl_trn_II"/>
    <property type="match status" value="1"/>
</dbReference>
<accession>A0A532V3G9</accession>
<evidence type="ECO:0000256" key="5">
    <source>
        <dbReference type="ARBA" id="ARBA00047503"/>
    </source>
</evidence>
<dbReference type="PANTHER" id="PTHR30160">
    <property type="entry name" value="TETRAACYLDISACCHARIDE 4'-KINASE-RELATED"/>
    <property type="match status" value="1"/>
</dbReference>
<dbReference type="Proteomes" id="UP000319619">
    <property type="component" value="Unassembled WGS sequence"/>
</dbReference>
<dbReference type="InterPro" id="IPR051199">
    <property type="entry name" value="LPS_LOS_Heptosyltrfase"/>
</dbReference>